<dbReference type="Proteomes" id="UP001529245">
    <property type="component" value="Unassembled WGS sequence"/>
</dbReference>
<protein>
    <submittedName>
        <fullName evidence="5">HU family DNA-binding protein</fullName>
    </submittedName>
</protein>
<keyword evidence="3 5" id="KW-0238">DNA-binding</keyword>
<dbReference type="Gene3D" id="4.10.520.10">
    <property type="entry name" value="IHF-like DNA-binding proteins"/>
    <property type="match status" value="1"/>
</dbReference>
<proteinExistence type="inferred from homology"/>
<evidence type="ECO:0000256" key="1">
    <source>
        <dbReference type="ARBA" id="ARBA00010529"/>
    </source>
</evidence>
<evidence type="ECO:0000256" key="3">
    <source>
        <dbReference type="ARBA" id="ARBA00023125"/>
    </source>
</evidence>
<comment type="similarity">
    <text evidence="1 4">Belongs to the bacterial histone-like protein family.</text>
</comment>
<comment type="caution">
    <text evidence="5">The sequence shown here is derived from an EMBL/GenBank/DDBJ whole genome shotgun (WGS) entry which is preliminary data.</text>
</comment>
<evidence type="ECO:0000256" key="2">
    <source>
        <dbReference type="ARBA" id="ARBA00023067"/>
    </source>
</evidence>
<evidence type="ECO:0000313" key="6">
    <source>
        <dbReference type="Proteomes" id="UP001529245"/>
    </source>
</evidence>
<dbReference type="InterPro" id="IPR000119">
    <property type="entry name" value="Hist_DNA-bd"/>
</dbReference>
<gene>
    <name evidence="5" type="ORF">QID03_14370</name>
</gene>
<reference evidence="5 6" key="1">
    <citation type="submission" date="2023-04" db="EMBL/GenBank/DDBJ databases">
        <title>A. sendaiensis sub sp. chiapanensis a novel subspecie with specific adaptation in bacterial cell wall isolated from an active volcano.</title>
        <authorList>
            <person name="Alvarez Gutierrez P.E."/>
            <person name="Ortiz Cortes L.Y."/>
        </authorList>
    </citation>
    <scope>NUCLEOTIDE SEQUENCE [LARGE SCALE GENOMIC DNA]</scope>
    <source>
        <strain evidence="5 6">PA2</strain>
    </source>
</reference>
<organism evidence="5 6">
    <name type="scientific">Alicyclobacillus sendaiensis PA2</name>
    <dbReference type="NCBI Taxonomy" id="3029425"/>
    <lineage>
        <taxon>Bacteria</taxon>
        <taxon>Bacillati</taxon>
        <taxon>Bacillota</taxon>
        <taxon>Bacilli</taxon>
        <taxon>Bacillales</taxon>
        <taxon>Alicyclobacillaceae</taxon>
        <taxon>Alicyclobacillus</taxon>
    </lineage>
</organism>
<dbReference type="SMART" id="SM00411">
    <property type="entry name" value="BHL"/>
    <property type="match status" value="1"/>
</dbReference>
<dbReference type="PANTHER" id="PTHR33175">
    <property type="entry name" value="DNA-BINDING PROTEIN HU"/>
    <property type="match status" value="1"/>
</dbReference>
<dbReference type="InterPro" id="IPR010992">
    <property type="entry name" value="IHF-like_DNA-bd_dom_sf"/>
</dbReference>
<keyword evidence="2" id="KW-0226">DNA condensation</keyword>
<name>A0ABT6Y1V8_ALISE</name>
<keyword evidence="6" id="KW-1185">Reference proteome</keyword>
<dbReference type="GO" id="GO:0003677">
    <property type="term" value="F:DNA binding"/>
    <property type="evidence" value="ECO:0007669"/>
    <property type="project" value="UniProtKB-KW"/>
</dbReference>
<dbReference type="Pfam" id="PF00216">
    <property type="entry name" value="Bac_DNA_binding"/>
    <property type="match status" value="1"/>
</dbReference>
<dbReference type="EMBL" id="JASGCB010000050">
    <property type="protein sequence ID" value="MDI9261343.1"/>
    <property type="molecule type" value="Genomic_DNA"/>
</dbReference>
<evidence type="ECO:0000313" key="5">
    <source>
        <dbReference type="EMBL" id="MDI9261343.1"/>
    </source>
</evidence>
<dbReference type="SUPFAM" id="SSF47729">
    <property type="entry name" value="IHF-like DNA-binding proteins"/>
    <property type="match status" value="1"/>
</dbReference>
<evidence type="ECO:0000256" key="4">
    <source>
        <dbReference type="RuleBase" id="RU003939"/>
    </source>
</evidence>
<accession>A0ABT6Y1V8</accession>
<dbReference type="CDD" id="cd13831">
    <property type="entry name" value="HU"/>
    <property type="match status" value="1"/>
</dbReference>
<dbReference type="RefSeq" id="WP_283204736.1">
    <property type="nucleotide sequence ID" value="NZ_JASGCB010000050.1"/>
</dbReference>
<dbReference type="PANTHER" id="PTHR33175:SF3">
    <property type="entry name" value="DNA-BINDING PROTEIN HU-BETA"/>
    <property type="match status" value="1"/>
</dbReference>
<sequence length="93" mass="10233">MIVFKSELIEEVAVRGNLKKAEAERAIDSLCAVIAERVAAGDTVAMPPLGRFSYVVRAARKGRNLHTGETIEIPEQATVQFRPSEALRRKLNA</sequence>